<reference evidence="7 8" key="1">
    <citation type="submission" date="2015-09" db="EMBL/GenBank/DDBJ databases">
        <title>Draft genome of the parasitic nematode Teladorsagia circumcincta isolate WARC Sus (inbred).</title>
        <authorList>
            <person name="Mitreva M."/>
        </authorList>
    </citation>
    <scope>NUCLEOTIDE SEQUENCE [LARGE SCALE GENOMIC DNA]</scope>
    <source>
        <strain evidence="7 8">S</strain>
    </source>
</reference>
<evidence type="ECO:0000256" key="4">
    <source>
        <dbReference type="ARBA" id="ARBA00022840"/>
    </source>
</evidence>
<evidence type="ECO:0000256" key="2">
    <source>
        <dbReference type="ARBA" id="ARBA00022741"/>
    </source>
</evidence>
<keyword evidence="8" id="KW-1185">Reference proteome</keyword>
<evidence type="ECO:0000256" key="3">
    <source>
        <dbReference type="ARBA" id="ARBA00022801"/>
    </source>
</evidence>
<dbReference type="InterPro" id="IPR008269">
    <property type="entry name" value="Lon_proteolytic"/>
</dbReference>
<dbReference type="EMBL" id="KZ354011">
    <property type="protein sequence ID" value="PIO61213.1"/>
    <property type="molecule type" value="Genomic_DNA"/>
</dbReference>
<protein>
    <submittedName>
        <fullName evidence="7">Lon protease proteolytic domain protein</fullName>
    </submittedName>
</protein>
<keyword evidence="2" id="KW-0547">Nucleotide-binding</keyword>
<dbReference type="InterPro" id="IPR027065">
    <property type="entry name" value="Lon_Prtase"/>
</dbReference>
<dbReference type="InterPro" id="IPR020568">
    <property type="entry name" value="Ribosomal_Su5_D2-typ_SF"/>
</dbReference>
<accession>A0A2G9TT74</accession>
<evidence type="ECO:0000256" key="1">
    <source>
        <dbReference type="ARBA" id="ARBA00022670"/>
    </source>
</evidence>
<name>A0A2G9TT74_TELCI</name>
<dbReference type="PANTHER" id="PTHR10046">
    <property type="entry name" value="ATP DEPENDENT LON PROTEASE FAMILY MEMBER"/>
    <property type="match status" value="1"/>
</dbReference>
<dbReference type="SUPFAM" id="SSF54211">
    <property type="entry name" value="Ribosomal protein S5 domain 2-like"/>
    <property type="match status" value="1"/>
</dbReference>
<dbReference type="OrthoDB" id="2411602at2759"/>
<dbReference type="Gene3D" id="3.30.230.10">
    <property type="match status" value="1"/>
</dbReference>
<proteinExistence type="predicted"/>
<dbReference type="InterPro" id="IPR014721">
    <property type="entry name" value="Ribsml_uS5_D2-typ_fold_subgr"/>
</dbReference>
<dbReference type="GO" id="GO:0005524">
    <property type="term" value="F:ATP binding"/>
    <property type="evidence" value="ECO:0007669"/>
    <property type="project" value="UniProtKB-KW"/>
</dbReference>
<keyword evidence="1 7" id="KW-0645">Protease</keyword>
<dbReference type="GO" id="GO:0006508">
    <property type="term" value="P:proteolysis"/>
    <property type="evidence" value="ECO:0007669"/>
    <property type="project" value="UniProtKB-KW"/>
</dbReference>
<dbReference type="GO" id="GO:0030163">
    <property type="term" value="P:protein catabolic process"/>
    <property type="evidence" value="ECO:0007669"/>
    <property type="project" value="InterPro"/>
</dbReference>
<dbReference type="GO" id="GO:0004176">
    <property type="term" value="F:ATP-dependent peptidase activity"/>
    <property type="evidence" value="ECO:0007669"/>
    <property type="project" value="InterPro"/>
</dbReference>
<keyword evidence="4" id="KW-0067">ATP-binding</keyword>
<keyword evidence="3" id="KW-0378">Hydrolase</keyword>
<dbReference type="PROSITE" id="PS51786">
    <property type="entry name" value="LON_PROTEOLYTIC"/>
    <property type="match status" value="1"/>
</dbReference>
<evidence type="ECO:0000259" key="6">
    <source>
        <dbReference type="PROSITE" id="PS51786"/>
    </source>
</evidence>
<sequence length="177" mass="20024">MTGYSTNEKIDIAERHLIPRQLLQHGICPDHLRIQRDALRVMVEDYTRESGVRQLERMIAATCRFVALRVADSVKDQNDFDSMMSSELPIVVTAENCRKILGKERFNAVDLVEQMGKFRLGTCFGLAWTPFGGELMVIEANRCSGKGKTVMTGKLGDVLRESVDVARTWIRANATRY</sequence>
<evidence type="ECO:0000256" key="5">
    <source>
        <dbReference type="PROSITE-ProRule" id="PRU01122"/>
    </source>
</evidence>
<dbReference type="Pfam" id="PF05362">
    <property type="entry name" value="Lon_C"/>
    <property type="match status" value="1"/>
</dbReference>
<evidence type="ECO:0000313" key="7">
    <source>
        <dbReference type="EMBL" id="PIO61213.1"/>
    </source>
</evidence>
<dbReference type="Pfam" id="PF22667">
    <property type="entry name" value="Lon_lid"/>
    <property type="match status" value="1"/>
</dbReference>
<comment type="caution">
    <text evidence="5">Lacks conserved residue(s) required for the propagation of feature annotation.</text>
</comment>
<evidence type="ECO:0000313" key="8">
    <source>
        <dbReference type="Proteomes" id="UP000230423"/>
    </source>
</evidence>
<dbReference type="GO" id="GO:0004252">
    <property type="term" value="F:serine-type endopeptidase activity"/>
    <property type="evidence" value="ECO:0007669"/>
    <property type="project" value="InterPro"/>
</dbReference>
<dbReference type="SUPFAM" id="SSF52540">
    <property type="entry name" value="P-loop containing nucleoside triphosphate hydrolases"/>
    <property type="match status" value="1"/>
</dbReference>
<dbReference type="Proteomes" id="UP000230423">
    <property type="component" value="Unassembled WGS sequence"/>
</dbReference>
<dbReference type="InterPro" id="IPR054594">
    <property type="entry name" value="Lon_lid"/>
</dbReference>
<feature type="domain" description="Lon proteolytic" evidence="6">
    <location>
        <begin position="117"/>
        <end position="177"/>
    </location>
</feature>
<dbReference type="InterPro" id="IPR027417">
    <property type="entry name" value="P-loop_NTPase"/>
</dbReference>
<organism evidence="7 8">
    <name type="scientific">Teladorsagia circumcincta</name>
    <name type="common">Brown stomach worm</name>
    <name type="synonym">Ostertagia circumcincta</name>
    <dbReference type="NCBI Taxonomy" id="45464"/>
    <lineage>
        <taxon>Eukaryota</taxon>
        <taxon>Metazoa</taxon>
        <taxon>Ecdysozoa</taxon>
        <taxon>Nematoda</taxon>
        <taxon>Chromadorea</taxon>
        <taxon>Rhabditida</taxon>
        <taxon>Rhabditina</taxon>
        <taxon>Rhabditomorpha</taxon>
        <taxon>Strongyloidea</taxon>
        <taxon>Trichostrongylidae</taxon>
        <taxon>Teladorsagia</taxon>
    </lineage>
</organism>
<dbReference type="Gene3D" id="1.10.8.60">
    <property type="match status" value="1"/>
</dbReference>
<dbReference type="AlphaFoldDB" id="A0A2G9TT74"/>
<gene>
    <name evidence="7" type="ORF">TELCIR_17270</name>
</gene>